<reference evidence="2 3" key="1">
    <citation type="journal article" date="2017" name="Nat. Commun.">
        <title>Genome assembly with in vitro proximity ligation data and whole-genome triplication in lettuce.</title>
        <authorList>
            <person name="Reyes-Chin-Wo S."/>
            <person name="Wang Z."/>
            <person name="Yang X."/>
            <person name="Kozik A."/>
            <person name="Arikit S."/>
            <person name="Song C."/>
            <person name="Xia L."/>
            <person name="Froenicke L."/>
            <person name="Lavelle D.O."/>
            <person name="Truco M.J."/>
            <person name="Xia R."/>
            <person name="Zhu S."/>
            <person name="Xu C."/>
            <person name="Xu H."/>
            <person name="Xu X."/>
            <person name="Cox K."/>
            <person name="Korf I."/>
            <person name="Meyers B.C."/>
            <person name="Michelmore R.W."/>
        </authorList>
    </citation>
    <scope>NUCLEOTIDE SEQUENCE [LARGE SCALE GENOMIC DNA]</scope>
    <source>
        <strain evidence="3">cv. Salinas</strain>
        <tissue evidence="2">Seedlings</tissue>
    </source>
</reference>
<evidence type="ECO:0000259" key="1">
    <source>
        <dbReference type="Pfam" id="PF14214"/>
    </source>
</evidence>
<feature type="domain" description="Helitron helicase-like" evidence="1">
    <location>
        <begin position="2"/>
        <end position="168"/>
    </location>
</feature>
<dbReference type="PANTHER" id="PTHR45786:SF77">
    <property type="entry name" value="HELITRON HELICASE-LIKE DOMAIN-CONTAINING PROTEIN-RELATED"/>
    <property type="match status" value="1"/>
</dbReference>
<dbReference type="Proteomes" id="UP000235145">
    <property type="component" value="Unassembled WGS sequence"/>
</dbReference>
<sequence length="199" mass="23874">MYYTYYIHARRHIWSPIVNASRLFQQYLVDAYTCIEESRLEYITKHQSNLRSDYVSGLYDALSKGDREARTVRKRVFLPASFTGGPRFMYSHYQDALSICRVYVNPQYFITFTCNVKWFEITRYMETHRQRDVHSRADIIARIFHIKVHEFIDFLKADKPFGAVDACTFRFIKKFHLLVNYALAVSFLKQKLNIRNFIY</sequence>
<dbReference type="EMBL" id="NBSK02000003">
    <property type="protein sequence ID" value="KAJ0218381.1"/>
    <property type="molecule type" value="Genomic_DNA"/>
</dbReference>
<dbReference type="Pfam" id="PF14214">
    <property type="entry name" value="Helitron_like_N"/>
    <property type="match status" value="1"/>
</dbReference>
<name>A0A9R1W933_LACSA</name>
<gene>
    <name evidence="2" type="ORF">LSAT_V11C300119110</name>
</gene>
<comment type="caution">
    <text evidence="2">The sequence shown here is derived from an EMBL/GenBank/DDBJ whole genome shotgun (WGS) entry which is preliminary data.</text>
</comment>
<protein>
    <recommendedName>
        <fullName evidence="1">Helitron helicase-like domain-containing protein</fullName>
    </recommendedName>
</protein>
<keyword evidence="3" id="KW-1185">Reference proteome</keyword>
<proteinExistence type="predicted"/>
<accession>A0A9R1W933</accession>
<organism evidence="2 3">
    <name type="scientific">Lactuca sativa</name>
    <name type="common">Garden lettuce</name>
    <dbReference type="NCBI Taxonomy" id="4236"/>
    <lineage>
        <taxon>Eukaryota</taxon>
        <taxon>Viridiplantae</taxon>
        <taxon>Streptophyta</taxon>
        <taxon>Embryophyta</taxon>
        <taxon>Tracheophyta</taxon>
        <taxon>Spermatophyta</taxon>
        <taxon>Magnoliopsida</taxon>
        <taxon>eudicotyledons</taxon>
        <taxon>Gunneridae</taxon>
        <taxon>Pentapetalae</taxon>
        <taxon>asterids</taxon>
        <taxon>campanulids</taxon>
        <taxon>Asterales</taxon>
        <taxon>Asteraceae</taxon>
        <taxon>Cichorioideae</taxon>
        <taxon>Cichorieae</taxon>
        <taxon>Lactucinae</taxon>
        <taxon>Lactuca</taxon>
    </lineage>
</organism>
<dbReference type="InterPro" id="IPR025476">
    <property type="entry name" value="Helitron_helicase-like"/>
</dbReference>
<dbReference type="PANTHER" id="PTHR45786">
    <property type="entry name" value="DNA BINDING PROTEIN-LIKE"/>
    <property type="match status" value="1"/>
</dbReference>
<evidence type="ECO:0000313" key="3">
    <source>
        <dbReference type="Proteomes" id="UP000235145"/>
    </source>
</evidence>
<dbReference type="AlphaFoldDB" id="A0A9R1W933"/>
<evidence type="ECO:0000313" key="2">
    <source>
        <dbReference type="EMBL" id="KAJ0218381.1"/>
    </source>
</evidence>